<dbReference type="InterPro" id="IPR013154">
    <property type="entry name" value="ADH-like_N"/>
</dbReference>
<dbReference type="EMBL" id="JAVRBK010000007">
    <property type="protein sequence ID" value="KAK5640768.1"/>
    <property type="molecule type" value="Genomic_DNA"/>
</dbReference>
<protein>
    <recommendedName>
        <fullName evidence="2">Enoyl reductase (ER) domain-containing protein</fullName>
    </recommendedName>
</protein>
<evidence type="ECO:0000256" key="1">
    <source>
        <dbReference type="ARBA" id="ARBA00023002"/>
    </source>
</evidence>
<organism evidence="3 4">
    <name type="scientific">Pyrocoelia pectoralis</name>
    <dbReference type="NCBI Taxonomy" id="417401"/>
    <lineage>
        <taxon>Eukaryota</taxon>
        <taxon>Metazoa</taxon>
        <taxon>Ecdysozoa</taxon>
        <taxon>Arthropoda</taxon>
        <taxon>Hexapoda</taxon>
        <taxon>Insecta</taxon>
        <taxon>Pterygota</taxon>
        <taxon>Neoptera</taxon>
        <taxon>Endopterygota</taxon>
        <taxon>Coleoptera</taxon>
        <taxon>Polyphaga</taxon>
        <taxon>Elateriformia</taxon>
        <taxon>Elateroidea</taxon>
        <taxon>Lampyridae</taxon>
        <taxon>Lampyrinae</taxon>
        <taxon>Pyrocoelia</taxon>
    </lineage>
</organism>
<gene>
    <name evidence="3" type="ORF">RI129_009315</name>
</gene>
<keyword evidence="1" id="KW-0560">Oxidoreductase</keyword>
<dbReference type="AlphaFoldDB" id="A0AAN7V5U2"/>
<dbReference type="Pfam" id="PF00107">
    <property type="entry name" value="ADH_zinc_N"/>
    <property type="match status" value="1"/>
</dbReference>
<dbReference type="SUPFAM" id="SSF50129">
    <property type="entry name" value="GroES-like"/>
    <property type="match status" value="1"/>
</dbReference>
<name>A0AAN7V5U2_9COLE</name>
<dbReference type="PANTHER" id="PTHR44054:SF1">
    <property type="entry name" value="SYNAPTIC VESICLE MEMBRANE PROTEIN VAT-1 HOMOLOG"/>
    <property type="match status" value="1"/>
</dbReference>
<evidence type="ECO:0000313" key="4">
    <source>
        <dbReference type="Proteomes" id="UP001329430"/>
    </source>
</evidence>
<proteinExistence type="predicted"/>
<dbReference type="InterPro" id="IPR052100">
    <property type="entry name" value="SV-ATPase_mito-regulator"/>
</dbReference>
<feature type="domain" description="Enoyl reductase (ER)" evidence="2">
    <location>
        <begin position="14"/>
        <end position="339"/>
    </location>
</feature>
<dbReference type="SMART" id="SM00829">
    <property type="entry name" value="PKS_ER"/>
    <property type="match status" value="1"/>
</dbReference>
<dbReference type="Proteomes" id="UP001329430">
    <property type="component" value="Chromosome 7"/>
</dbReference>
<dbReference type="InterPro" id="IPR013149">
    <property type="entry name" value="ADH-like_C"/>
</dbReference>
<dbReference type="Pfam" id="PF08240">
    <property type="entry name" value="ADH_N"/>
    <property type="match status" value="1"/>
</dbReference>
<evidence type="ECO:0000313" key="3">
    <source>
        <dbReference type="EMBL" id="KAK5640768.1"/>
    </source>
</evidence>
<dbReference type="InterPro" id="IPR011032">
    <property type="entry name" value="GroES-like_sf"/>
</dbReference>
<evidence type="ECO:0000259" key="2">
    <source>
        <dbReference type="SMART" id="SM00829"/>
    </source>
</evidence>
<dbReference type="InterPro" id="IPR020843">
    <property type="entry name" value="ER"/>
</dbReference>
<keyword evidence="4" id="KW-1185">Reference proteome</keyword>
<accession>A0AAN7V5U2</accession>
<dbReference type="SUPFAM" id="SSF51735">
    <property type="entry name" value="NAD(P)-binding Rossmann-fold domains"/>
    <property type="match status" value="1"/>
</dbReference>
<comment type="caution">
    <text evidence="3">The sequence shown here is derived from an EMBL/GenBank/DDBJ whole genome shotgun (WGS) entry which is preliminary data.</text>
</comment>
<dbReference type="InterPro" id="IPR036291">
    <property type="entry name" value="NAD(P)-bd_dom_sf"/>
</dbReference>
<reference evidence="3 4" key="1">
    <citation type="journal article" date="2024" name="Insects">
        <title>An Improved Chromosome-Level Genome Assembly of the Firefly Pyrocoelia pectoralis.</title>
        <authorList>
            <person name="Fu X."/>
            <person name="Meyer-Rochow V.B."/>
            <person name="Ballantyne L."/>
            <person name="Zhu X."/>
        </authorList>
    </citation>
    <scope>NUCLEOTIDE SEQUENCE [LARGE SCALE GENOMIC DNA]</scope>
    <source>
        <strain evidence="3">XCY_ONT2</strain>
    </source>
</reference>
<dbReference type="GO" id="GO:0016491">
    <property type="term" value="F:oxidoreductase activity"/>
    <property type="evidence" value="ECO:0007669"/>
    <property type="project" value="UniProtKB-KW"/>
</dbReference>
<sequence length="342" mass="37825">MEFSEKAVVLQAFGSYNCLKVDKFPLPPLDGNVEVKVECCGLNFVDIYTRQGFMQHYKLPMVLGTECVGVVSAIGCTDRNFKVDQRVVCFDYEGGLFRDTLRISPKKCYPLPDDITNEQGAAIFVNYLTAYFALFELGSLKSNSTVLIMSCGGGVGCAATQLAKTVQNVTVVGVASEGKEEAIRANGVDHVVNYGNWRNEISEKYPNGFDVIIDNQGGDTFNFLQTKINQLGTIILIGANTSIQDDNKLSTFNLLKLWWKTKYVNPKNLIYGNKSVAGLHLGVLTEKEPDKVLAALELMYKLLREGKIVPKIYHKCPIEDIVTASKLLAERKNVGKVLLTVK</sequence>
<dbReference type="Gene3D" id="3.90.180.10">
    <property type="entry name" value="Medium-chain alcohol dehydrogenases, catalytic domain"/>
    <property type="match status" value="1"/>
</dbReference>
<dbReference type="PANTHER" id="PTHR44054">
    <property type="entry name" value="SYNAPTIC VESICLE MEMBRANE PROTEIN VAT-1 HOMOLOG-LIKE"/>
    <property type="match status" value="1"/>
</dbReference>
<dbReference type="Gene3D" id="3.40.50.720">
    <property type="entry name" value="NAD(P)-binding Rossmann-like Domain"/>
    <property type="match status" value="1"/>
</dbReference>